<sequence length="304" mass="34873">MSQPTLSKAISRGLGFGMAFTGGLWVFITWQRRKHAKNESSSPGFWNHTSSISPYQSERKSTSSIGSIAAVAMGTHNLSIPTELPTEDARMKIFDQLSEIYDSSLQVDEFFLRMGKNRQFLIRKAKGLVLEIACGTGRNLNYYNEATVSEVHFIDKSPEMMHRLKNKPISHKKIFRSFTVGDVNDLKFKDDSFDTVVDTFGLCSFEFPEKALNEMIRVTKPGGQILLLEHGVGRWRVVRWWQKRHLHQHVYSWGCYFNRDILSFIENRADVSVTDIKRKHFGTTYLIQLTKNKQPLQTTPSEVS</sequence>
<keyword evidence="1" id="KW-0812">Transmembrane</keyword>
<dbReference type="PANTHER" id="PTHR42912">
    <property type="entry name" value="METHYLTRANSFERASE"/>
    <property type="match status" value="1"/>
</dbReference>
<keyword evidence="3" id="KW-0808">Transferase</keyword>
<protein>
    <submittedName>
        <fullName evidence="3">Phosphatidylethanolamine N-methyltransferase</fullName>
    </submittedName>
</protein>
<feature type="domain" description="Methyltransferase type 11" evidence="2">
    <location>
        <begin position="130"/>
        <end position="226"/>
    </location>
</feature>
<dbReference type="InterPro" id="IPR050508">
    <property type="entry name" value="Methyltransf_Superfamily"/>
</dbReference>
<gene>
    <name evidence="3" type="ORF">RFI_14317</name>
</gene>
<evidence type="ECO:0000259" key="2">
    <source>
        <dbReference type="Pfam" id="PF08241"/>
    </source>
</evidence>
<dbReference type="Pfam" id="PF08241">
    <property type="entry name" value="Methyltransf_11"/>
    <property type="match status" value="1"/>
</dbReference>
<proteinExistence type="predicted"/>
<dbReference type="InterPro" id="IPR013216">
    <property type="entry name" value="Methyltransf_11"/>
</dbReference>
<dbReference type="GO" id="GO:0032259">
    <property type="term" value="P:methylation"/>
    <property type="evidence" value="ECO:0007669"/>
    <property type="project" value="UniProtKB-KW"/>
</dbReference>
<dbReference type="OMA" id="YENRCPL"/>
<accession>X6NC55</accession>
<dbReference type="Proteomes" id="UP000023152">
    <property type="component" value="Unassembled WGS sequence"/>
</dbReference>
<keyword evidence="3" id="KW-0489">Methyltransferase</keyword>
<dbReference type="CDD" id="cd02440">
    <property type="entry name" value="AdoMet_MTases"/>
    <property type="match status" value="1"/>
</dbReference>
<dbReference type="InterPro" id="IPR029063">
    <property type="entry name" value="SAM-dependent_MTases_sf"/>
</dbReference>
<evidence type="ECO:0000313" key="4">
    <source>
        <dbReference type="Proteomes" id="UP000023152"/>
    </source>
</evidence>
<keyword evidence="1" id="KW-1133">Transmembrane helix</keyword>
<comment type="caution">
    <text evidence="3">The sequence shown here is derived from an EMBL/GenBank/DDBJ whole genome shotgun (WGS) entry which is preliminary data.</text>
</comment>
<evidence type="ECO:0000313" key="3">
    <source>
        <dbReference type="EMBL" id="ETO22877.1"/>
    </source>
</evidence>
<name>X6NC55_RETFI</name>
<reference evidence="3 4" key="1">
    <citation type="journal article" date="2013" name="Curr. Biol.">
        <title>The Genome of the Foraminiferan Reticulomyxa filosa.</title>
        <authorList>
            <person name="Glockner G."/>
            <person name="Hulsmann N."/>
            <person name="Schleicher M."/>
            <person name="Noegel A.A."/>
            <person name="Eichinger L."/>
            <person name="Gallinger C."/>
            <person name="Pawlowski J."/>
            <person name="Sierra R."/>
            <person name="Euteneuer U."/>
            <person name="Pillet L."/>
            <person name="Moustafa A."/>
            <person name="Platzer M."/>
            <person name="Groth M."/>
            <person name="Szafranski K."/>
            <person name="Schliwa M."/>
        </authorList>
    </citation>
    <scope>NUCLEOTIDE SEQUENCE [LARGE SCALE GENOMIC DNA]</scope>
</reference>
<dbReference type="GO" id="GO:0008757">
    <property type="term" value="F:S-adenosylmethionine-dependent methyltransferase activity"/>
    <property type="evidence" value="ECO:0007669"/>
    <property type="project" value="InterPro"/>
</dbReference>
<feature type="transmembrane region" description="Helical" evidence="1">
    <location>
        <begin position="12"/>
        <end position="30"/>
    </location>
</feature>
<dbReference type="AlphaFoldDB" id="X6NC55"/>
<dbReference type="Gene3D" id="3.40.50.150">
    <property type="entry name" value="Vaccinia Virus protein VP39"/>
    <property type="match status" value="1"/>
</dbReference>
<evidence type="ECO:0000256" key="1">
    <source>
        <dbReference type="SAM" id="Phobius"/>
    </source>
</evidence>
<organism evidence="3 4">
    <name type="scientific">Reticulomyxa filosa</name>
    <dbReference type="NCBI Taxonomy" id="46433"/>
    <lineage>
        <taxon>Eukaryota</taxon>
        <taxon>Sar</taxon>
        <taxon>Rhizaria</taxon>
        <taxon>Retaria</taxon>
        <taxon>Foraminifera</taxon>
        <taxon>Monothalamids</taxon>
        <taxon>Reticulomyxidae</taxon>
        <taxon>Reticulomyxa</taxon>
    </lineage>
</organism>
<dbReference type="SUPFAM" id="SSF53335">
    <property type="entry name" value="S-adenosyl-L-methionine-dependent methyltransferases"/>
    <property type="match status" value="1"/>
</dbReference>
<dbReference type="EMBL" id="ASPP01010398">
    <property type="protein sequence ID" value="ETO22877.1"/>
    <property type="molecule type" value="Genomic_DNA"/>
</dbReference>
<keyword evidence="4" id="KW-1185">Reference proteome</keyword>
<keyword evidence="1" id="KW-0472">Membrane</keyword>
<dbReference type="OrthoDB" id="416496at2759"/>
<dbReference type="PANTHER" id="PTHR42912:SF80">
    <property type="entry name" value="METHYLTRANSFERASE DOMAIN-CONTAINING PROTEIN"/>
    <property type="match status" value="1"/>
</dbReference>